<evidence type="ECO:0000256" key="1">
    <source>
        <dbReference type="ARBA" id="ARBA00022801"/>
    </source>
</evidence>
<dbReference type="InterPro" id="IPR005511">
    <property type="entry name" value="SMP-30"/>
</dbReference>
<dbReference type="Proteomes" id="UP001594351">
    <property type="component" value="Unassembled WGS sequence"/>
</dbReference>
<dbReference type="Gene3D" id="2.120.10.30">
    <property type="entry name" value="TolB, C-terminal domain"/>
    <property type="match status" value="1"/>
</dbReference>
<dbReference type="InterPro" id="IPR011042">
    <property type="entry name" value="6-blade_b-propeller_TolB-like"/>
</dbReference>
<name>A0ABV6Z0U9_UNCC1</name>
<protein>
    <submittedName>
        <fullName evidence="3">SMP-30/gluconolactonase/LRE family protein</fullName>
    </submittedName>
</protein>
<dbReference type="EMBL" id="JBHPBY010000264">
    <property type="protein sequence ID" value="MFC1852084.1"/>
    <property type="molecule type" value="Genomic_DNA"/>
</dbReference>
<comment type="caution">
    <text evidence="3">The sequence shown here is derived from an EMBL/GenBank/DDBJ whole genome shotgun (WGS) entry which is preliminary data.</text>
</comment>
<organism evidence="3 4">
    <name type="scientific">candidate division CSSED10-310 bacterium</name>
    <dbReference type="NCBI Taxonomy" id="2855610"/>
    <lineage>
        <taxon>Bacteria</taxon>
        <taxon>Bacteria division CSSED10-310</taxon>
    </lineage>
</organism>
<sequence length="318" mass="34741">MQKIKIQMGINVIFIILLVSMSCCQRNDSDEPDPVEIQFPVTPSELVQGKFNRCEGIAFNGEDDLYVSGDRSLWRVDTQGEVTRIADAYSNLGLAPVGDRDILFADFGPTNAFDHGANRDGIVWRITPEGDKSVAASGMGDPNFILVLENGSFLVSDDATDEVFIVDEDGSVEIFTQLINHPNGMVLSMDGTRLYIAQMFKSINPIVTDGRLWALELENNAVIGDPEMVANLGDSAANDGLAMDIRGRIYIAAWGTGQIWRLEPLTSELVLIAENMPGVASLAFGQGDFDHRAIYATSTLRGIVWRIDVGIEGAPLFH</sequence>
<dbReference type="PANTHER" id="PTHR47572">
    <property type="entry name" value="LIPOPROTEIN-RELATED"/>
    <property type="match status" value="1"/>
</dbReference>
<proteinExistence type="predicted"/>
<accession>A0ABV6Z0U9</accession>
<reference evidence="3 4" key="1">
    <citation type="submission" date="2024-09" db="EMBL/GenBank/DDBJ databases">
        <title>Laminarin stimulates single cell rates of sulfate reduction while oxygen inhibits transcriptomic activity in coastal marine sediment.</title>
        <authorList>
            <person name="Lindsay M."/>
            <person name="Orcutt B."/>
            <person name="Emerson D."/>
            <person name="Stepanauskas R."/>
            <person name="D'Angelo T."/>
        </authorList>
    </citation>
    <scope>NUCLEOTIDE SEQUENCE [LARGE SCALE GENOMIC DNA]</scope>
    <source>
        <strain evidence="3">SAG AM-311-K15</strain>
    </source>
</reference>
<dbReference type="PROSITE" id="PS51257">
    <property type="entry name" value="PROKAR_LIPOPROTEIN"/>
    <property type="match status" value="1"/>
</dbReference>
<dbReference type="PRINTS" id="PR01790">
    <property type="entry name" value="SMP30FAMILY"/>
</dbReference>
<keyword evidence="1" id="KW-0378">Hydrolase</keyword>
<dbReference type="InterPro" id="IPR013658">
    <property type="entry name" value="SGL"/>
</dbReference>
<gene>
    <name evidence="3" type="ORF">ACFL27_17970</name>
</gene>
<keyword evidence="4" id="KW-1185">Reference proteome</keyword>
<dbReference type="PANTHER" id="PTHR47572:SF4">
    <property type="entry name" value="LACTONASE DRP35"/>
    <property type="match status" value="1"/>
</dbReference>
<dbReference type="SUPFAM" id="SSF63829">
    <property type="entry name" value="Calcium-dependent phosphotriesterase"/>
    <property type="match status" value="1"/>
</dbReference>
<evidence type="ECO:0000259" key="2">
    <source>
        <dbReference type="Pfam" id="PF08450"/>
    </source>
</evidence>
<evidence type="ECO:0000313" key="3">
    <source>
        <dbReference type="EMBL" id="MFC1852084.1"/>
    </source>
</evidence>
<feature type="domain" description="SMP-30/Gluconolactonase/LRE-like region" evidence="2">
    <location>
        <begin position="160"/>
        <end position="298"/>
    </location>
</feature>
<dbReference type="InterPro" id="IPR051262">
    <property type="entry name" value="SMP-30/CGR1_Lactonase"/>
</dbReference>
<dbReference type="Pfam" id="PF08450">
    <property type="entry name" value="SGL"/>
    <property type="match status" value="1"/>
</dbReference>
<evidence type="ECO:0000313" key="4">
    <source>
        <dbReference type="Proteomes" id="UP001594351"/>
    </source>
</evidence>